<dbReference type="InterPro" id="IPR000477">
    <property type="entry name" value="RT_dom"/>
</dbReference>
<dbReference type="CDD" id="cd01650">
    <property type="entry name" value="RT_nLTR_like"/>
    <property type="match status" value="1"/>
</dbReference>
<keyword evidence="2" id="KW-1185">Reference proteome</keyword>
<feature type="domain" description="Reverse transcriptase" evidence="1">
    <location>
        <begin position="88"/>
        <end position="216"/>
    </location>
</feature>
<dbReference type="STRING" id="4096.A0A1U7XFZ7"/>
<evidence type="ECO:0000313" key="3">
    <source>
        <dbReference type="RefSeq" id="XP_009785869.1"/>
    </source>
</evidence>
<dbReference type="PANTHER" id="PTHR33116">
    <property type="entry name" value="REVERSE TRANSCRIPTASE ZINC-BINDING DOMAIN-CONTAINING PROTEIN-RELATED-RELATED"/>
    <property type="match status" value="1"/>
</dbReference>
<dbReference type="PANTHER" id="PTHR33116:SF67">
    <property type="entry name" value="REVERSE TRANSCRIPTASE"/>
    <property type="match status" value="1"/>
</dbReference>
<reference evidence="2" key="1">
    <citation type="journal article" date="2013" name="Genome Biol.">
        <title>Reference genomes and transcriptomes of Nicotiana sylvestris and Nicotiana tomentosiformis.</title>
        <authorList>
            <person name="Sierro N."/>
            <person name="Battey J.N."/>
            <person name="Ouadi S."/>
            <person name="Bovet L."/>
            <person name="Goepfert S."/>
            <person name="Bakaher N."/>
            <person name="Peitsch M.C."/>
            <person name="Ivanov N.V."/>
        </authorList>
    </citation>
    <scope>NUCLEOTIDE SEQUENCE [LARGE SCALE GENOMIC DNA]</scope>
</reference>
<sequence length="303" mass="34432">MEEVKAAVFGLNGDIISGPDGFTGQFYQASSEVVCDDVLNMTSFVKGRSIVENILLTQEIVKDIRLRGKPSNVVIKLDMAKAYDIANGFFKSSRGVKQGDPLSPTLFILAAKVFGRALDALFDNIDFIGFDMPKWTQNINYFFYDNETVIFNSSHYGAVQLVMNVLEEYEAASGQKINKEKSSFYMHEGAQANYVNIVHLITEFQRHSFLFTYLGCPIFYSRRRKDFYKNIIFKVQERLSSWKGKLLSIGGRAVLIPHVLESMPIHLLSAVNSLVYMINQLHKMFARIYWSNSGNGRARHWAS</sequence>
<dbReference type="RefSeq" id="XP_009785869.1">
    <property type="nucleotide sequence ID" value="XM_009787567.1"/>
</dbReference>
<protein>
    <submittedName>
        <fullName evidence="3">Uncharacterized protein LOC104234070</fullName>
    </submittedName>
</protein>
<name>A0A1U7XFZ7_NICSY</name>
<dbReference type="eggNOG" id="KOG1075">
    <property type="taxonomic scope" value="Eukaryota"/>
</dbReference>
<evidence type="ECO:0000259" key="1">
    <source>
        <dbReference type="Pfam" id="PF00078"/>
    </source>
</evidence>
<proteinExistence type="predicted"/>
<gene>
    <name evidence="3" type="primary">LOC104234070</name>
</gene>
<evidence type="ECO:0000313" key="2">
    <source>
        <dbReference type="Proteomes" id="UP000189701"/>
    </source>
</evidence>
<dbReference type="AlphaFoldDB" id="A0A1U7XFZ7"/>
<dbReference type="Pfam" id="PF00078">
    <property type="entry name" value="RVT_1"/>
    <property type="match status" value="1"/>
</dbReference>
<reference evidence="3" key="2">
    <citation type="submission" date="2025-08" db="UniProtKB">
        <authorList>
            <consortium name="RefSeq"/>
        </authorList>
    </citation>
    <scope>IDENTIFICATION</scope>
    <source>
        <tissue evidence="3">Leaf</tissue>
    </source>
</reference>
<dbReference type="OrthoDB" id="1298192at2759"/>
<organism evidence="2 3">
    <name type="scientific">Nicotiana sylvestris</name>
    <name type="common">Wood tobacco</name>
    <name type="synonym">South American tobacco</name>
    <dbReference type="NCBI Taxonomy" id="4096"/>
    <lineage>
        <taxon>Eukaryota</taxon>
        <taxon>Viridiplantae</taxon>
        <taxon>Streptophyta</taxon>
        <taxon>Embryophyta</taxon>
        <taxon>Tracheophyta</taxon>
        <taxon>Spermatophyta</taxon>
        <taxon>Magnoliopsida</taxon>
        <taxon>eudicotyledons</taxon>
        <taxon>Gunneridae</taxon>
        <taxon>Pentapetalae</taxon>
        <taxon>asterids</taxon>
        <taxon>lamiids</taxon>
        <taxon>Solanales</taxon>
        <taxon>Solanaceae</taxon>
        <taxon>Nicotianoideae</taxon>
        <taxon>Nicotianeae</taxon>
        <taxon>Nicotiana</taxon>
    </lineage>
</organism>
<dbReference type="Proteomes" id="UP000189701">
    <property type="component" value="Unplaced"/>
</dbReference>
<accession>A0A1U7XFZ7</accession>